<organism evidence="7 8">
    <name type="scientific">Oceanobacillus oncorhynchi</name>
    <dbReference type="NCBI Taxonomy" id="545501"/>
    <lineage>
        <taxon>Bacteria</taxon>
        <taxon>Bacillati</taxon>
        <taxon>Bacillota</taxon>
        <taxon>Bacilli</taxon>
        <taxon>Bacillales</taxon>
        <taxon>Bacillaceae</taxon>
        <taxon>Oceanobacillus</taxon>
    </lineage>
</organism>
<keyword evidence="8" id="KW-1185">Reference proteome</keyword>
<dbReference type="STRING" id="545501.BN997_03885"/>
<feature type="transmembrane region" description="Helical" evidence="5">
    <location>
        <begin position="310"/>
        <end position="334"/>
    </location>
</feature>
<dbReference type="OrthoDB" id="2417739at2"/>
<dbReference type="Gene3D" id="3.40.1710.10">
    <property type="entry name" value="abc type-2 transporter like domain"/>
    <property type="match status" value="1"/>
</dbReference>
<gene>
    <name evidence="7" type="ORF">BN997_03885</name>
</gene>
<dbReference type="EMBL" id="CDGG01000001">
    <property type="protein sequence ID" value="CEI83956.1"/>
    <property type="molecule type" value="Genomic_DNA"/>
</dbReference>
<dbReference type="Pfam" id="PF12698">
    <property type="entry name" value="ABC2_membrane_3"/>
    <property type="match status" value="1"/>
</dbReference>
<feature type="transmembrane region" description="Helical" evidence="5">
    <location>
        <begin position="16"/>
        <end position="34"/>
    </location>
</feature>
<feature type="transmembrane region" description="Helical" evidence="5">
    <location>
        <begin position="206"/>
        <end position="225"/>
    </location>
</feature>
<keyword evidence="2 5" id="KW-0812">Transmembrane</keyword>
<keyword evidence="4 5" id="KW-0472">Membrane</keyword>
<feature type="domain" description="ABC-2 type transporter transmembrane" evidence="6">
    <location>
        <begin position="15"/>
        <end position="348"/>
    </location>
</feature>
<dbReference type="Proteomes" id="UP000040453">
    <property type="component" value="Unassembled WGS sequence"/>
</dbReference>
<feature type="transmembrane region" description="Helical" evidence="5">
    <location>
        <begin position="281"/>
        <end position="303"/>
    </location>
</feature>
<evidence type="ECO:0000313" key="7">
    <source>
        <dbReference type="EMBL" id="CEI83956.1"/>
    </source>
</evidence>
<keyword evidence="3 5" id="KW-1133">Transmembrane helix</keyword>
<evidence type="ECO:0000256" key="2">
    <source>
        <dbReference type="ARBA" id="ARBA00022692"/>
    </source>
</evidence>
<accession>A0A0A1MYV6</accession>
<name>A0A0A1MYV6_9BACI</name>
<dbReference type="GO" id="GO:0016020">
    <property type="term" value="C:membrane"/>
    <property type="evidence" value="ECO:0007669"/>
    <property type="project" value="UniProtKB-SubCell"/>
</dbReference>
<feature type="transmembrane region" description="Helical" evidence="5">
    <location>
        <begin position="354"/>
        <end position="371"/>
    </location>
</feature>
<reference evidence="7 8" key="1">
    <citation type="submission" date="2014-11" db="EMBL/GenBank/DDBJ databases">
        <authorList>
            <person name="Urmite Genomes Urmite Genomes"/>
        </authorList>
    </citation>
    <scope>NUCLEOTIDE SEQUENCE [LARGE SCALE GENOMIC DNA]</scope>
    <source>
        <strain evidence="7 8">Oc5</strain>
    </source>
</reference>
<proteinExistence type="predicted"/>
<comment type="subcellular location">
    <subcellularLocation>
        <location evidence="1">Membrane</location>
        <topology evidence="1">Multi-pass membrane protein</topology>
    </subcellularLocation>
</comment>
<dbReference type="AlphaFoldDB" id="A0A0A1MYV6"/>
<dbReference type="RefSeq" id="WP_042534476.1">
    <property type="nucleotide sequence ID" value="NZ_CDGG01000001.1"/>
</dbReference>
<evidence type="ECO:0000313" key="8">
    <source>
        <dbReference type="Proteomes" id="UP000040453"/>
    </source>
</evidence>
<protein>
    <submittedName>
        <fullName evidence="7">ABC-2 family transporter protein</fullName>
    </submittedName>
</protein>
<feature type="transmembrane region" description="Helical" evidence="5">
    <location>
        <begin position="246"/>
        <end position="269"/>
    </location>
</feature>
<evidence type="ECO:0000256" key="3">
    <source>
        <dbReference type="ARBA" id="ARBA00022989"/>
    </source>
</evidence>
<evidence type="ECO:0000256" key="5">
    <source>
        <dbReference type="SAM" id="Phobius"/>
    </source>
</evidence>
<dbReference type="GO" id="GO:0140359">
    <property type="term" value="F:ABC-type transporter activity"/>
    <property type="evidence" value="ECO:0007669"/>
    <property type="project" value="InterPro"/>
</dbReference>
<evidence type="ECO:0000256" key="1">
    <source>
        <dbReference type="ARBA" id="ARBA00004141"/>
    </source>
</evidence>
<sequence>MMDILTTRWLHLKKQLVSILFWAISPILFTWLLLSGTELIQNQSSIPVGVILEEETEMAMQLREKLDSSDLIRVVDIENETEARQMVATHELDSAFIIEEGYEDAIQAGQRNRLITSYQTDLSMGYTPVVEMIASFVQEDSGKAKTAYTIMDLGEALNSSSILSFDEIMNEIYSIEESENLIFTNFTLLGEDTETDEGFSLFQNPWGLWSVFSLLSTFFLFDWLIKEKNATTRIRFIFNRFSFPTYLLSNLLLYSMGLFVLDMLTWGIFHILYDEGFSISQLVYLVSFRVTVCMLVFLTGLAFKKLLPYYITAVLIILVTIIISGIILPMDGVYKHFPWVAYANPLRQIVYEEIWSGWTFIAPICLIVWYVKGVFGNAAGN</sequence>
<evidence type="ECO:0000256" key="4">
    <source>
        <dbReference type="ARBA" id="ARBA00023136"/>
    </source>
</evidence>
<evidence type="ECO:0000259" key="6">
    <source>
        <dbReference type="Pfam" id="PF12698"/>
    </source>
</evidence>
<dbReference type="InterPro" id="IPR013525">
    <property type="entry name" value="ABC2_TM"/>
</dbReference>